<dbReference type="InterPro" id="IPR036445">
    <property type="entry name" value="GPCR_2_extracell_dom_sf"/>
</dbReference>
<dbReference type="PANTHER" id="PTHR45813">
    <property type="entry name" value="IG-LIKE DOMAIN-CONTAINING PROTEIN"/>
    <property type="match status" value="1"/>
</dbReference>
<keyword evidence="4" id="KW-1185">Reference proteome</keyword>
<dbReference type="Gene3D" id="2.60.40.10">
    <property type="entry name" value="Immunoglobulins"/>
    <property type="match status" value="2"/>
</dbReference>
<gene>
    <name evidence="5" type="primary">LOC108557575</name>
</gene>
<feature type="domain" description="Ig-like" evidence="3">
    <location>
        <begin position="189"/>
        <end position="283"/>
    </location>
</feature>
<dbReference type="Pfam" id="PF00047">
    <property type="entry name" value="ig"/>
    <property type="match status" value="1"/>
</dbReference>
<dbReference type="PROSITE" id="PS50227">
    <property type="entry name" value="G_PROTEIN_RECEP_F2_3"/>
    <property type="match status" value="1"/>
</dbReference>
<dbReference type="SUPFAM" id="SSF48726">
    <property type="entry name" value="Immunoglobulin"/>
    <property type="match status" value="2"/>
</dbReference>
<dbReference type="InterPro" id="IPR051587">
    <property type="entry name" value="Adhesion_GPCR"/>
</dbReference>
<feature type="region of interest" description="Disordered" evidence="1">
    <location>
        <begin position="523"/>
        <end position="546"/>
    </location>
</feature>
<dbReference type="InterPro" id="IPR013151">
    <property type="entry name" value="Immunoglobulin_dom"/>
</dbReference>
<protein>
    <submittedName>
        <fullName evidence="5">Uncharacterized protein LOC108557575</fullName>
    </submittedName>
</protein>
<feature type="domain" description="G-protein coupled receptors family 2 profile 1" evidence="2">
    <location>
        <begin position="293"/>
        <end position="350"/>
    </location>
</feature>
<evidence type="ECO:0000259" key="3">
    <source>
        <dbReference type="PROSITE" id="PS50835"/>
    </source>
</evidence>
<proteinExistence type="predicted"/>
<dbReference type="Gene3D" id="4.10.1240.10">
    <property type="entry name" value="GPCR, family 2, extracellular hormone receptor domain"/>
    <property type="match status" value="1"/>
</dbReference>
<dbReference type="PROSITE" id="PS50835">
    <property type="entry name" value="IG_LIKE"/>
    <property type="match status" value="2"/>
</dbReference>
<sequence length="580" mass="64995">IAKLLRDAAPSIRDVRASQLGSESSHVEVTLQMVVDKREERRVRSTLAKWSERSHIGNLTLVPHQSITLIPQEMPKEQSISLHPSGLVHAGENLVLSCRTSGGGVGSFGGGGSQPSFRWFKDGLFVNVTEPTSNKWIKEYENSETRDQYVSELGIKNASPIDQGSFTCQTVEDGMQKCLSKRVDVRAAPRVWIEPMSLTVRKGENFTIKCFSMSSGRRHKKSKYTYSWTKNKELLPIKTDTEHYEVLFPMGSILQVSSINKSTQFSCLVQDSAVWAEQSILVNVIDSHLIKTCPGERKLKLLWPETAPGTESLQECPAGYSGVARRACNLRDAGQPTWYLPDFAGCTPTKLIQLDYDFQKIRLGYGSGNALTILKGYKKYLVDGKSALLPGEGSRILGLVHEVISYINNSIATDVRNTVLEIVDQILQRKQAVINQTIFCRSLRIVFSRSTNNAGVVLIFETFLYLLYSFSDPLQLLPMTSPLEEYHPEELVEEGPCRVDAYHERHAEIWYIADLMGDFDTKARKESAPTSKLPPNQPSRQHKQNMRTNDNNILINEQHGFRSSDSSVHQVASLANDISI</sequence>
<dbReference type="InterPro" id="IPR003599">
    <property type="entry name" value="Ig_sub"/>
</dbReference>
<evidence type="ECO:0000259" key="2">
    <source>
        <dbReference type="PROSITE" id="PS50227"/>
    </source>
</evidence>
<dbReference type="InterPro" id="IPR013783">
    <property type="entry name" value="Ig-like_fold"/>
</dbReference>
<accession>A0ABM1M4Z6</accession>
<evidence type="ECO:0000256" key="1">
    <source>
        <dbReference type="SAM" id="MobiDB-lite"/>
    </source>
</evidence>
<dbReference type="RefSeq" id="XP_017769646.1">
    <property type="nucleotide sequence ID" value="XM_017914157.1"/>
</dbReference>
<feature type="domain" description="Ig-like" evidence="3">
    <location>
        <begin position="75"/>
        <end position="180"/>
    </location>
</feature>
<organism evidence="4 5">
    <name type="scientific">Nicrophorus vespilloides</name>
    <name type="common">Boreal carrion beetle</name>
    <dbReference type="NCBI Taxonomy" id="110193"/>
    <lineage>
        <taxon>Eukaryota</taxon>
        <taxon>Metazoa</taxon>
        <taxon>Ecdysozoa</taxon>
        <taxon>Arthropoda</taxon>
        <taxon>Hexapoda</taxon>
        <taxon>Insecta</taxon>
        <taxon>Pterygota</taxon>
        <taxon>Neoptera</taxon>
        <taxon>Endopterygota</taxon>
        <taxon>Coleoptera</taxon>
        <taxon>Polyphaga</taxon>
        <taxon>Staphyliniformia</taxon>
        <taxon>Silphidae</taxon>
        <taxon>Nicrophorinae</taxon>
        <taxon>Nicrophorus</taxon>
    </lineage>
</organism>
<dbReference type="InterPro" id="IPR036179">
    <property type="entry name" value="Ig-like_dom_sf"/>
</dbReference>
<reference evidence="5" key="1">
    <citation type="submission" date="2025-08" db="UniProtKB">
        <authorList>
            <consortium name="RefSeq"/>
        </authorList>
    </citation>
    <scope>IDENTIFICATION</scope>
    <source>
        <tissue evidence="5">Whole Larva</tissue>
    </source>
</reference>
<dbReference type="SMART" id="SM00409">
    <property type="entry name" value="IG"/>
    <property type="match status" value="2"/>
</dbReference>
<dbReference type="InterPro" id="IPR007110">
    <property type="entry name" value="Ig-like_dom"/>
</dbReference>
<feature type="non-terminal residue" evidence="5">
    <location>
        <position position="1"/>
    </location>
</feature>
<dbReference type="InterPro" id="IPR001879">
    <property type="entry name" value="GPCR_2_extracellular_dom"/>
</dbReference>
<evidence type="ECO:0000313" key="5">
    <source>
        <dbReference type="RefSeq" id="XP_017769646.1"/>
    </source>
</evidence>
<dbReference type="Proteomes" id="UP000695000">
    <property type="component" value="Unplaced"/>
</dbReference>
<name>A0ABM1M4Z6_NICVS</name>
<dbReference type="GeneID" id="108557575"/>
<dbReference type="PANTHER" id="PTHR45813:SF8">
    <property type="entry name" value="IG-LIKE DOMAIN-CONTAINING PROTEIN"/>
    <property type="match status" value="1"/>
</dbReference>
<evidence type="ECO:0000313" key="4">
    <source>
        <dbReference type="Proteomes" id="UP000695000"/>
    </source>
</evidence>